<accession>A0AAD1D574</accession>
<evidence type="ECO:0000313" key="4">
    <source>
        <dbReference type="Proteomes" id="UP000275727"/>
    </source>
</evidence>
<keyword evidence="1" id="KW-0732">Signal</keyword>
<gene>
    <name evidence="3" type="ORF">DFR51_0290</name>
    <name evidence="2" type="ORF">SmB9_13220</name>
</gene>
<evidence type="ECO:0000313" key="3">
    <source>
        <dbReference type="EMBL" id="RKS90749.1"/>
    </source>
</evidence>
<organism evidence="2 4">
    <name type="scientific">Sphingosinicella microcystinivorans</name>
    <dbReference type="NCBI Taxonomy" id="335406"/>
    <lineage>
        <taxon>Bacteria</taxon>
        <taxon>Pseudomonadati</taxon>
        <taxon>Pseudomonadota</taxon>
        <taxon>Alphaproteobacteria</taxon>
        <taxon>Sphingomonadales</taxon>
        <taxon>Sphingosinicellaceae</taxon>
        <taxon>Sphingosinicella</taxon>
    </lineage>
</organism>
<dbReference type="Proteomes" id="UP000275727">
    <property type="component" value="Chromosome"/>
</dbReference>
<sequence length="163" mass="16645">MGCLSGTWSVGIALLIASPALAQPDCPKGAEPLPPALAAWSATPDVLSKDAVLATGSPMRVALEPTKVRFAAPPQREPKPGSFGGVIRFDVQQAGTWRVALGAGGWIDVLTDGKAVASTAHGHGPACSGIRKIVDFTLRTGTHTLQISGAAADSIDVMVTRAP</sequence>
<name>A0AAD1D574_SPHMI</name>
<keyword evidence="5" id="KW-1185">Reference proteome</keyword>
<dbReference type="EMBL" id="AP018711">
    <property type="protein sequence ID" value="BBE33664.1"/>
    <property type="molecule type" value="Genomic_DNA"/>
</dbReference>
<feature type="chain" id="PRO_5042101920" description="Homogentisate 1,2-dioxygenase" evidence="1">
    <location>
        <begin position="23"/>
        <end position="163"/>
    </location>
</feature>
<evidence type="ECO:0000313" key="5">
    <source>
        <dbReference type="Proteomes" id="UP000276029"/>
    </source>
</evidence>
<protein>
    <recommendedName>
        <fullName evidence="6">Homogentisate 1,2-dioxygenase</fullName>
    </recommendedName>
</protein>
<dbReference type="AlphaFoldDB" id="A0AAD1D574"/>
<reference evidence="3 5" key="2">
    <citation type="submission" date="2018-10" db="EMBL/GenBank/DDBJ databases">
        <title>Genomic Encyclopedia of Type Strains, Phase IV (KMG-IV): sequencing the most valuable type-strain genomes for metagenomic binning, comparative biology and taxonomic classification.</title>
        <authorList>
            <person name="Goeker M."/>
        </authorList>
    </citation>
    <scope>NUCLEOTIDE SEQUENCE [LARGE SCALE GENOMIC DNA]</scope>
    <source>
        <strain evidence="3 5">DSM 19791</strain>
    </source>
</reference>
<reference evidence="2 4" key="1">
    <citation type="submission" date="2018-06" db="EMBL/GenBank/DDBJ databases">
        <title>Complete Genome Sequence of the Microcystin-Degrading Bacterium Sphingosinicella microcystinivorans Strain B-9.</title>
        <authorList>
            <person name="Jin H."/>
            <person name="Nishizawa T."/>
            <person name="Guo Y."/>
            <person name="Nishizawa A."/>
            <person name="Park H."/>
            <person name="Kato H."/>
            <person name="Tsuji K."/>
            <person name="Harada K."/>
        </authorList>
    </citation>
    <scope>NUCLEOTIDE SEQUENCE [LARGE SCALE GENOMIC DNA]</scope>
    <source>
        <strain evidence="2 4">B9</strain>
    </source>
</reference>
<dbReference type="Proteomes" id="UP000276029">
    <property type="component" value="Unassembled WGS sequence"/>
</dbReference>
<evidence type="ECO:0008006" key="6">
    <source>
        <dbReference type="Google" id="ProtNLM"/>
    </source>
</evidence>
<evidence type="ECO:0000313" key="2">
    <source>
        <dbReference type="EMBL" id="BBE33664.1"/>
    </source>
</evidence>
<dbReference type="KEGG" id="smic:SmB9_13220"/>
<proteinExistence type="predicted"/>
<evidence type="ECO:0000256" key="1">
    <source>
        <dbReference type="SAM" id="SignalP"/>
    </source>
</evidence>
<feature type="signal peptide" evidence="1">
    <location>
        <begin position="1"/>
        <end position="22"/>
    </location>
</feature>
<dbReference type="EMBL" id="RBWX01000007">
    <property type="protein sequence ID" value="RKS90749.1"/>
    <property type="molecule type" value="Genomic_DNA"/>
</dbReference>